<dbReference type="Pfam" id="PF00155">
    <property type="entry name" value="Aminotran_1_2"/>
    <property type="match status" value="1"/>
</dbReference>
<proteinExistence type="predicted"/>
<accession>A0A7V8NRQ4</accession>
<dbReference type="InterPro" id="IPR015422">
    <property type="entry name" value="PyrdxlP-dep_Trfase_small"/>
</dbReference>
<dbReference type="EMBL" id="JACDQQ010001296">
    <property type="protein sequence ID" value="MBA0085975.1"/>
    <property type="molecule type" value="Genomic_DNA"/>
</dbReference>
<feature type="domain" description="Aminotransferase class I/classII large" evidence="1">
    <location>
        <begin position="11"/>
        <end position="166"/>
    </location>
</feature>
<dbReference type="GO" id="GO:0008483">
    <property type="term" value="F:transaminase activity"/>
    <property type="evidence" value="ECO:0007669"/>
    <property type="project" value="UniProtKB-KW"/>
</dbReference>
<keyword evidence="3" id="KW-1185">Reference proteome</keyword>
<dbReference type="Gene3D" id="3.90.1150.10">
    <property type="entry name" value="Aspartate Aminotransferase, domain 1"/>
    <property type="match status" value="1"/>
</dbReference>
<evidence type="ECO:0000313" key="2">
    <source>
        <dbReference type="EMBL" id="MBA0085975.1"/>
    </source>
</evidence>
<evidence type="ECO:0000313" key="3">
    <source>
        <dbReference type="Proteomes" id="UP000567293"/>
    </source>
</evidence>
<sequence length="179" mass="19804">MGNRIAGAGENPFIVTSSLTKVYGLSGLRCGWILAAPGLARRMWLLNDLFAATGAHPAERLSVVALDHLEQFRERARALLTANRIVLDAFLDSRRDIECFRPPAGTVVFPRLRLGLAHRDPEVFFKLLREKYETTVVPGSFFEMPRHFRIGIGGDTATLRGGLERLGAALDAFAKRESV</sequence>
<dbReference type="Gene3D" id="3.40.640.10">
    <property type="entry name" value="Type I PLP-dependent aspartate aminotransferase-like (Major domain)"/>
    <property type="match status" value="1"/>
</dbReference>
<name>A0A7V8NRQ4_9BACT</name>
<protein>
    <submittedName>
        <fullName evidence="2">Aminotransferase class I/II-fold pyridoxal phosphate-dependent enzyme</fullName>
    </submittedName>
</protein>
<dbReference type="PANTHER" id="PTHR43510">
    <property type="entry name" value="AMINOTRANSFERASE FUNCTION, HYPOTHETICAL (EUROFUNG)"/>
    <property type="match status" value="1"/>
</dbReference>
<dbReference type="AlphaFoldDB" id="A0A7V8NRQ4"/>
<evidence type="ECO:0000259" key="1">
    <source>
        <dbReference type="Pfam" id="PF00155"/>
    </source>
</evidence>
<organism evidence="2 3">
    <name type="scientific">Candidatus Acidiferrum panamense</name>
    <dbReference type="NCBI Taxonomy" id="2741543"/>
    <lineage>
        <taxon>Bacteria</taxon>
        <taxon>Pseudomonadati</taxon>
        <taxon>Acidobacteriota</taxon>
        <taxon>Terriglobia</taxon>
        <taxon>Candidatus Acidiferrales</taxon>
        <taxon>Candidatus Acidiferrum</taxon>
    </lineage>
</organism>
<gene>
    <name evidence="2" type="ORF">HRJ53_13335</name>
</gene>
<dbReference type="GO" id="GO:0030170">
    <property type="term" value="F:pyridoxal phosphate binding"/>
    <property type="evidence" value="ECO:0007669"/>
    <property type="project" value="InterPro"/>
</dbReference>
<comment type="caution">
    <text evidence="2">The sequence shown here is derived from an EMBL/GenBank/DDBJ whole genome shotgun (WGS) entry which is preliminary data.</text>
</comment>
<dbReference type="InterPro" id="IPR015421">
    <property type="entry name" value="PyrdxlP-dep_Trfase_major"/>
</dbReference>
<dbReference type="PANTHER" id="PTHR43510:SF1">
    <property type="entry name" value="AMINOTRANSFERASE FUNCTION, HYPOTHETICAL (EUROFUNG)"/>
    <property type="match status" value="1"/>
</dbReference>
<reference evidence="2" key="1">
    <citation type="submission" date="2020-06" db="EMBL/GenBank/DDBJ databases">
        <title>Legume-microbial interactions unlock mineral nutrients during tropical forest succession.</title>
        <authorList>
            <person name="Epihov D.Z."/>
        </authorList>
    </citation>
    <scope>NUCLEOTIDE SEQUENCE [LARGE SCALE GENOMIC DNA]</scope>
    <source>
        <strain evidence="2">Pan2503</strain>
    </source>
</reference>
<dbReference type="SUPFAM" id="SSF53383">
    <property type="entry name" value="PLP-dependent transferases"/>
    <property type="match status" value="1"/>
</dbReference>
<dbReference type="InterPro" id="IPR015424">
    <property type="entry name" value="PyrdxlP-dep_Trfase"/>
</dbReference>
<dbReference type="Proteomes" id="UP000567293">
    <property type="component" value="Unassembled WGS sequence"/>
</dbReference>
<keyword evidence="2" id="KW-0808">Transferase</keyword>
<dbReference type="InterPro" id="IPR004839">
    <property type="entry name" value="Aminotransferase_I/II_large"/>
</dbReference>
<keyword evidence="2" id="KW-0032">Aminotransferase</keyword>